<dbReference type="PROSITE" id="PS00912">
    <property type="entry name" value="DHODEHASE_2"/>
    <property type="match status" value="1"/>
</dbReference>
<feature type="binding site" evidence="11">
    <location>
        <position position="326"/>
    </location>
    <ligand>
        <name>FMN</name>
        <dbReference type="ChEBI" id="CHEBI:58210"/>
    </ligand>
</feature>
<comment type="cofactor">
    <cofactor evidence="11">
        <name>FMN</name>
        <dbReference type="ChEBI" id="CHEBI:58210"/>
    </cofactor>
    <text evidence="11">Binds 1 FMN per subunit.</text>
</comment>
<protein>
    <recommendedName>
        <fullName evidence="11">Dihydroorotate dehydrogenase (quinone)</fullName>
        <ecNumber evidence="11">1.3.5.2</ecNumber>
    </recommendedName>
    <alternativeName>
        <fullName evidence="11">DHOdehase</fullName>
        <shortName evidence="11">DHOD</shortName>
        <shortName evidence="11">DHODase</shortName>
    </alternativeName>
    <alternativeName>
        <fullName evidence="11">Dihydroorotate oxidase</fullName>
    </alternativeName>
</protein>
<gene>
    <name evidence="11" type="primary">pyrD</name>
    <name evidence="13" type="ORF">FOE78_13285</name>
</gene>
<keyword evidence="5 11" id="KW-0285">Flavoprotein</keyword>
<feature type="binding site" evidence="11">
    <location>
        <position position="204"/>
    </location>
    <ligand>
        <name>substrate</name>
    </ligand>
</feature>
<dbReference type="Gene3D" id="3.20.20.70">
    <property type="entry name" value="Aldolase class I"/>
    <property type="match status" value="1"/>
</dbReference>
<comment type="pathway">
    <text evidence="3 11">Pyrimidine metabolism; UMP biosynthesis via de novo pathway; orotate from (S)-dihydroorotate (quinone route): step 1/1.</text>
</comment>
<dbReference type="EMBL" id="CP041692">
    <property type="protein sequence ID" value="QDP98790.1"/>
    <property type="molecule type" value="Genomic_DNA"/>
</dbReference>
<feature type="binding site" evidence="11">
    <location>
        <begin position="87"/>
        <end position="91"/>
    </location>
    <ligand>
        <name>FMN</name>
        <dbReference type="ChEBI" id="CHEBI:58210"/>
    </ligand>
</feature>
<dbReference type="NCBIfam" id="TIGR01036">
    <property type="entry name" value="pyrD_sub2"/>
    <property type="match status" value="1"/>
</dbReference>
<keyword evidence="11" id="KW-1003">Cell membrane</keyword>
<dbReference type="UniPathway" id="UPA00070">
    <property type="reaction ID" value="UER00946"/>
</dbReference>
<dbReference type="InterPro" id="IPR050074">
    <property type="entry name" value="DHO_dehydrogenase"/>
</dbReference>
<feature type="binding site" evidence="11">
    <location>
        <position position="111"/>
    </location>
    <ligand>
        <name>FMN</name>
        <dbReference type="ChEBI" id="CHEBI:58210"/>
    </ligand>
</feature>
<comment type="subunit">
    <text evidence="11">Monomer.</text>
</comment>
<evidence type="ECO:0000256" key="5">
    <source>
        <dbReference type="ARBA" id="ARBA00022630"/>
    </source>
</evidence>
<feature type="binding site" evidence="11">
    <location>
        <position position="91"/>
    </location>
    <ligand>
        <name>substrate</name>
    </ligand>
</feature>
<dbReference type="InterPro" id="IPR005720">
    <property type="entry name" value="Dihydroorotate_DH_cat"/>
</dbReference>
<dbReference type="InterPro" id="IPR013785">
    <property type="entry name" value="Aldolase_TIM"/>
</dbReference>
<keyword evidence="14" id="KW-1185">Reference proteome</keyword>
<feature type="binding site" evidence="11">
    <location>
        <begin position="275"/>
        <end position="276"/>
    </location>
    <ligand>
        <name>substrate</name>
    </ligand>
</feature>
<evidence type="ECO:0000256" key="6">
    <source>
        <dbReference type="ARBA" id="ARBA00022643"/>
    </source>
</evidence>
<comment type="subcellular location">
    <subcellularLocation>
        <location evidence="11">Cell membrane</location>
        <topology evidence="11">Peripheral membrane protein</topology>
    </subcellularLocation>
    <subcellularLocation>
        <location evidence="2">Membrane</location>
    </subcellularLocation>
</comment>
<feature type="binding site" evidence="11">
    <location>
        <position position="274"/>
    </location>
    <ligand>
        <name>FMN</name>
        <dbReference type="ChEBI" id="CHEBI:58210"/>
    </ligand>
</feature>
<feature type="binding site" evidence="11">
    <location>
        <position position="299"/>
    </location>
    <ligand>
        <name>FMN</name>
        <dbReference type="ChEBI" id="CHEBI:58210"/>
    </ligand>
</feature>
<comment type="similarity">
    <text evidence="4 11">Belongs to the dihydroorotate dehydrogenase family. Type 2 subfamily.</text>
</comment>
<proteinExistence type="inferred from homology"/>
<feature type="binding site" evidence="11">
    <location>
        <position position="204"/>
    </location>
    <ligand>
        <name>FMN</name>
        <dbReference type="ChEBI" id="CHEBI:58210"/>
    </ligand>
</feature>
<evidence type="ECO:0000256" key="11">
    <source>
        <dbReference type="HAMAP-Rule" id="MF_00225"/>
    </source>
</evidence>
<keyword evidence="7 11" id="KW-0665">Pyrimidine biosynthesis</keyword>
<evidence type="ECO:0000256" key="7">
    <source>
        <dbReference type="ARBA" id="ARBA00022975"/>
    </source>
</evidence>
<evidence type="ECO:0000256" key="3">
    <source>
        <dbReference type="ARBA" id="ARBA00005161"/>
    </source>
</evidence>
<keyword evidence="9 11" id="KW-0472">Membrane</keyword>
<dbReference type="PANTHER" id="PTHR48109">
    <property type="entry name" value="DIHYDROOROTATE DEHYDROGENASE (QUINONE), MITOCHONDRIAL-RELATED"/>
    <property type="match status" value="1"/>
</dbReference>
<dbReference type="GO" id="GO:0006207">
    <property type="term" value="P:'de novo' pyrimidine nucleobase biosynthetic process"/>
    <property type="evidence" value="ECO:0007669"/>
    <property type="project" value="UniProtKB-UniRule"/>
</dbReference>
<evidence type="ECO:0000313" key="14">
    <source>
        <dbReference type="Proteomes" id="UP000319263"/>
    </source>
</evidence>
<evidence type="ECO:0000256" key="9">
    <source>
        <dbReference type="ARBA" id="ARBA00023136"/>
    </source>
</evidence>
<evidence type="ECO:0000313" key="13">
    <source>
        <dbReference type="EMBL" id="QDP98790.1"/>
    </source>
</evidence>
<comment type="function">
    <text evidence="1 11">Catalyzes the conversion of dihydroorotate to orotate with quinone as electron acceptor.</text>
</comment>
<evidence type="ECO:0000256" key="2">
    <source>
        <dbReference type="ARBA" id="ARBA00004370"/>
    </source>
</evidence>
<dbReference type="GO" id="GO:0005737">
    <property type="term" value="C:cytoplasm"/>
    <property type="evidence" value="ECO:0007669"/>
    <property type="project" value="InterPro"/>
</dbReference>
<dbReference type="OrthoDB" id="9802377at2"/>
<dbReference type="Proteomes" id="UP000319263">
    <property type="component" value="Chromosome"/>
</dbReference>
<dbReference type="PANTHER" id="PTHR48109:SF4">
    <property type="entry name" value="DIHYDROOROTATE DEHYDROGENASE (QUINONE), MITOCHONDRIAL"/>
    <property type="match status" value="1"/>
</dbReference>
<dbReference type="InterPro" id="IPR001295">
    <property type="entry name" value="Dihydroorotate_DH_CS"/>
</dbReference>
<organism evidence="13 14">
    <name type="scientific">Microlunatus elymi</name>
    <dbReference type="NCBI Taxonomy" id="2596828"/>
    <lineage>
        <taxon>Bacteria</taxon>
        <taxon>Bacillati</taxon>
        <taxon>Actinomycetota</taxon>
        <taxon>Actinomycetes</taxon>
        <taxon>Propionibacteriales</taxon>
        <taxon>Propionibacteriaceae</taxon>
        <taxon>Microlunatus</taxon>
    </lineage>
</organism>
<feature type="active site" description="Nucleophile" evidence="11">
    <location>
        <position position="207"/>
    </location>
</feature>
<feature type="domain" description="Dihydroorotate dehydrogenase catalytic" evidence="12">
    <location>
        <begin position="73"/>
        <end position="364"/>
    </location>
</feature>
<sequence length="371" mass="38603">MGVVATRHPVSPLTKILDLGYHRAVRPMIFRIGGGDAEKAHEQTLRWLARAGTIAPVRAALAAAFNRHRAPRTVAGIDFPGIVGLAAGMDKNGIAAHGWGSLGFGFAELGTVTGQPQPGNPQPRLFRLPASGAVINRMGFNNAGAAQLAARLSGLGVRRGNNALGIPLGISIGKTKIVPLDEAVEDYLSSLRELAPYADYVAVNVSSPNTPGLRSLQDRKALTELLTALTAEASKINSVPVPIFVKIAPDLTEPALDEVVEVAAEVGAAGLIATNTTLSRDGIDYADLALAPQAGGLSGAPLARRARQVVGHLAARSRLPIIGVGGIETADDAAALLDAGATLLQVLTGFIYHGPGLVDRINQRTNQETKR</sequence>
<reference evidence="13 14" key="1">
    <citation type="submission" date="2019-07" db="EMBL/GenBank/DDBJ databases">
        <title>Microlunatus dokdonensis sp. nov. isolated from the rhizospheric soil of the wild plant Elymus tsukushiensis.</title>
        <authorList>
            <person name="Ghim S.-Y."/>
            <person name="Hwang Y.-J."/>
            <person name="Son J.-S."/>
            <person name="Shin J.-H."/>
        </authorList>
    </citation>
    <scope>NUCLEOTIDE SEQUENCE [LARGE SCALE GENOMIC DNA]</scope>
    <source>
        <strain evidence="13 14">KUDC0627</strain>
    </source>
</reference>
<dbReference type="KEGG" id="mik:FOE78_13285"/>
<feature type="binding site" evidence="11">
    <location>
        <position position="209"/>
    </location>
    <ligand>
        <name>substrate</name>
    </ligand>
</feature>
<evidence type="ECO:0000256" key="8">
    <source>
        <dbReference type="ARBA" id="ARBA00023002"/>
    </source>
</evidence>
<dbReference type="GO" id="GO:0106430">
    <property type="term" value="F:dihydroorotate dehydrogenase (quinone) activity"/>
    <property type="evidence" value="ECO:0007669"/>
    <property type="project" value="UniProtKB-EC"/>
</dbReference>
<accession>A0A516Q5R1</accession>
<evidence type="ECO:0000256" key="1">
    <source>
        <dbReference type="ARBA" id="ARBA00003125"/>
    </source>
</evidence>
<dbReference type="PROSITE" id="PS00911">
    <property type="entry name" value="DHODEHASE_1"/>
    <property type="match status" value="1"/>
</dbReference>
<dbReference type="HAMAP" id="MF_00225">
    <property type="entry name" value="DHO_dh_type2"/>
    <property type="match status" value="1"/>
</dbReference>
<dbReference type="EC" id="1.3.5.2" evidence="11"/>
<evidence type="ECO:0000256" key="4">
    <source>
        <dbReference type="ARBA" id="ARBA00005359"/>
    </source>
</evidence>
<comment type="catalytic activity">
    <reaction evidence="10 11">
        <text>(S)-dihydroorotate + a quinone = orotate + a quinol</text>
        <dbReference type="Rhea" id="RHEA:30187"/>
        <dbReference type="ChEBI" id="CHEBI:24646"/>
        <dbReference type="ChEBI" id="CHEBI:30839"/>
        <dbReference type="ChEBI" id="CHEBI:30864"/>
        <dbReference type="ChEBI" id="CHEBI:132124"/>
        <dbReference type="EC" id="1.3.5.2"/>
    </reaction>
</comment>
<dbReference type="Pfam" id="PF01180">
    <property type="entry name" value="DHO_dh"/>
    <property type="match status" value="1"/>
</dbReference>
<keyword evidence="6 11" id="KW-0288">FMN</keyword>
<dbReference type="GO" id="GO:0005886">
    <property type="term" value="C:plasma membrane"/>
    <property type="evidence" value="ECO:0007669"/>
    <property type="project" value="UniProtKB-SubCell"/>
</dbReference>
<dbReference type="AlphaFoldDB" id="A0A516Q5R1"/>
<keyword evidence="8 11" id="KW-0560">Oxidoreductase</keyword>
<name>A0A516Q5R1_9ACTN</name>
<comment type="caution">
    <text evidence="11">Lacks conserved residue(s) required for the propagation of feature annotation.</text>
</comment>
<dbReference type="InterPro" id="IPR005719">
    <property type="entry name" value="Dihydroorotate_DH_2"/>
</dbReference>
<evidence type="ECO:0000259" key="12">
    <source>
        <dbReference type="Pfam" id="PF01180"/>
    </source>
</evidence>
<dbReference type="NCBIfam" id="NF003652">
    <property type="entry name" value="PRK05286.2-5"/>
    <property type="match status" value="1"/>
</dbReference>
<feature type="binding site" evidence="11">
    <location>
        <position position="171"/>
    </location>
    <ligand>
        <name>FMN</name>
        <dbReference type="ChEBI" id="CHEBI:58210"/>
    </ligand>
</feature>
<feature type="binding site" evidence="11">
    <location>
        <position position="246"/>
    </location>
    <ligand>
        <name>FMN</name>
        <dbReference type="ChEBI" id="CHEBI:58210"/>
    </ligand>
</feature>
<dbReference type="CDD" id="cd04738">
    <property type="entry name" value="DHOD_2_like"/>
    <property type="match status" value="1"/>
</dbReference>
<dbReference type="GO" id="GO:0044205">
    <property type="term" value="P:'de novo' UMP biosynthetic process"/>
    <property type="evidence" value="ECO:0007669"/>
    <property type="project" value="UniProtKB-UniRule"/>
</dbReference>
<feature type="binding site" evidence="11">
    <location>
        <begin position="136"/>
        <end position="140"/>
    </location>
    <ligand>
        <name>substrate</name>
    </ligand>
</feature>
<dbReference type="SUPFAM" id="SSF51395">
    <property type="entry name" value="FMN-linked oxidoreductases"/>
    <property type="match status" value="1"/>
</dbReference>
<evidence type="ECO:0000256" key="10">
    <source>
        <dbReference type="ARBA" id="ARBA00048639"/>
    </source>
</evidence>